<name>A0A1Z5JKZ7_FISSO</name>
<feature type="region of interest" description="Disordered" evidence="1">
    <location>
        <begin position="1"/>
        <end position="119"/>
    </location>
</feature>
<protein>
    <submittedName>
        <fullName evidence="2">Uncharacterized protein</fullName>
    </submittedName>
</protein>
<evidence type="ECO:0000313" key="2">
    <source>
        <dbReference type="EMBL" id="GAX14659.1"/>
    </source>
</evidence>
<evidence type="ECO:0000313" key="3">
    <source>
        <dbReference type="Proteomes" id="UP000198406"/>
    </source>
</evidence>
<dbReference type="EMBL" id="BDSP01000082">
    <property type="protein sequence ID" value="GAX14659.1"/>
    <property type="molecule type" value="Genomic_DNA"/>
</dbReference>
<keyword evidence="3" id="KW-1185">Reference proteome</keyword>
<proteinExistence type="predicted"/>
<feature type="compositionally biased region" description="Basic and acidic residues" evidence="1">
    <location>
        <begin position="67"/>
        <end position="98"/>
    </location>
</feature>
<dbReference type="Proteomes" id="UP000198406">
    <property type="component" value="Unassembled WGS sequence"/>
</dbReference>
<reference evidence="2 3" key="1">
    <citation type="journal article" date="2015" name="Plant Cell">
        <title>Oil accumulation by the oleaginous diatom Fistulifera solaris as revealed by the genome and transcriptome.</title>
        <authorList>
            <person name="Tanaka T."/>
            <person name="Maeda Y."/>
            <person name="Veluchamy A."/>
            <person name="Tanaka M."/>
            <person name="Abida H."/>
            <person name="Marechal E."/>
            <person name="Bowler C."/>
            <person name="Muto M."/>
            <person name="Sunaga Y."/>
            <person name="Tanaka M."/>
            <person name="Yoshino T."/>
            <person name="Taniguchi T."/>
            <person name="Fukuda Y."/>
            <person name="Nemoto M."/>
            <person name="Matsumoto M."/>
            <person name="Wong P.S."/>
            <person name="Aburatani S."/>
            <person name="Fujibuchi W."/>
        </authorList>
    </citation>
    <scope>NUCLEOTIDE SEQUENCE [LARGE SCALE GENOMIC DNA]</scope>
    <source>
        <strain evidence="2 3">JPCC DA0580</strain>
    </source>
</reference>
<dbReference type="InParanoid" id="A0A1Z5JKZ7"/>
<sequence length="425" mass="47526">MSEDLEEKARAQAEARRQRILEGANRRMDQVSGLGDEKGSSNKLAAMRRRRFAKKKESPATTEEEETKANAKEEEITEESTTKEEQTNEETKEDKTPVAEDTNVEEIEEVYTTGTQPEEKKKYMGVAKMRRMRLQEKKQQEVQQQQSIPLQQRSTSLADRIPIYMHVLVVLLLFGAGLDVGMQLHLSYSKGDLPEIVQRGPLGPLEMKFVNIVPSAMNPWSSKVETSPILEDSSRPTEYSEDSTDEFAEHTPKRGVDDHDANIDPLFGLDLDKYTAGSGLVMFLGRQAVKVHRLNLALFYYGPRKVVTGIWGLLQSFRTVPPLLGIIALFIRQVVASALGAHLPTVVEDEAAHKDIVSTGVTMVKNFLAGSFPKLVTVYRAWTHLRSDMYVVTCGCLVGLALSHSMLVQDHEPVMEEPIGTGDEL</sequence>
<feature type="region of interest" description="Disordered" evidence="1">
    <location>
        <begin position="224"/>
        <end position="255"/>
    </location>
</feature>
<gene>
    <name evidence="2" type="ORF">FisN_11Hh198</name>
</gene>
<comment type="caution">
    <text evidence="2">The sequence shown here is derived from an EMBL/GenBank/DDBJ whole genome shotgun (WGS) entry which is preliminary data.</text>
</comment>
<dbReference type="AlphaFoldDB" id="A0A1Z5JKZ7"/>
<dbReference type="OrthoDB" id="48728at2759"/>
<accession>A0A1Z5JKZ7</accession>
<evidence type="ECO:0000256" key="1">
    <source>
        <dbReference type="SAM" id="MobiDB-lite"/>
    </source>
</evidence>
<feature type="compositionally biased region" description="Basic and acidic residues" evidence="1">
    <location>
        <begin position="7"/>
        <end position="40"/>
    </location>
</feature>
<organism evidence="2 3">
    <name type="scientific">Fistulifera solaris</name>
    <name type="common">Oleaginous diatom</name>
    <dbReference type="NCBI Taxonomy" id="1519565"/>
    <lineage>
        <taxon>Eukaryota</taxon>
        <taxon>Sar</taxon>
        <taxon>Stramenopiles</taxon>
        <taxon>Ochrophyta</taxon>
        <taxon>Bacillariophyta</taxon>
        <taxon>Bacillariophyceae</taxon>
        <taxon>Bacillariophycidae</taxon>
        <taxon>Naviculales</taxon>
        <taxon>Naviculaceae</taxon>
        <taxon>Fistulifera</taxon>
    </lineage>
</organism>